<dbReference type="CDD" id="cd01347">
    <property type="entry name" value="ligand_gated_channel"/>
    <property type="match status" value="1"/>
</dbReference>
<evidence type="ECO:0000256" key="9">
    <source>
        <dbReference type="ARBA" id="ARBA00023065"/>
    </source>
</evidence>
<feature type="non-terminal residue" evidence="17">
    <location>
        <position position="1"/>
    </location>
</feature>
<dbReference type="Pfam" id="PF07715">
    <property type="entry name" value="Plug"/>
    <property type="match status" value="1"/>
</dbReference>
<organism evidence="17 18">
    <name type="scientific">Inquilinus limosus MP06</name>
    <dbReference type="NCBI Taxonomy" id="1398085"/>
    <lineage>
        <taxon>Bacteria</taxon>
        <taxon>Pseudomonadati</taxon>
        <taxon>Pseudomonadota</taxon>
        <taxon>Alphaproteobacteria</taxon>
        <taxon>Rhodospirillales</taxon>
        <taxon>Rhodospirillaceae</taxon>
        <taxon>Inquilinus</taxon>
    </lineage>
</organism>
<evidence type="ECO:0000256" key="10">
    <source>
        <dbReference type="ARBA" id="ARBA00023077"/>
    </source>
</evidence>
<dbReference type="InterPro" id="IPR000531">
    <property type="entry name" value="Beta-barrel_TonB"/>
</dbReference>
<proteinExistence type="inferred from homology"/>
<evidence type="ECO:0000256" key="13">
    <source>
        <dbReference type="ARBA" id="ARBA00023237"/>
    </source>
</evidence>
<evidence type="ECO:0000256" key="4">
    <source>
        <dbReference type="ARBA" id="ARBA00022452"/>
    </source>
</evidence>
<evidence type="ECO:0000256" key="6">
    <source>
        <dbReference type="ARBA" id="ARBA00022692"/>
    </source>
</evidence>
<keyword evidence="12 17" id="KW-0675">Receptor</keyword>
<reference evidence="17 18" key="1">
    <citation type="submission" date="2014-01" db="EMBL/GenBank/DDBJ databases">
        <title>Genome sequence determination for a cystic fibrosis isolate, Inquilinus limosus.</title>
        <authorList>
            <person name="Pino M."/>
            <person name="Di Conza J."/>
            <person name="Gutkind G."/>
        </authorList>
    </citation>
    <scope>NUCLEOTIDE SEQUENCE [LARGE SCALE GENOMIC DNA]</scope>
    <source>
        <strain evidence="17 18">MP06</strain>
    </source>
</reference>
<dbReference type="InterPro" id="IPR011662">
    <property type="entry name" value="Secretin/TonB_short_N"/>
</dbReference>
<protein>
    <submittedName>
        <fullName evidence="17">Ferrichrome-iron receptor</fullName>
    </submittedName>
</protein>
<dbReference type="InterPro" id="IPR010105">
    <property type="entry name" value="TonB_sidphr_rcpt"/>
</dbReference>
<evidence type="ECO:0000313" key="18">
    <source>
        <dbReference type="Proteomes" id="UP000029995"/>
    </source>
</evidence>
<sequence>PTAAARSFDIPRQPLAAALRRFADQSGMQLAYASADLQGLMSSGVRGSLTPAEALARLLAGTGVTWRLTAADTVSIQRPSPSPAADTAAEGGLTLDPIIVRGGGFFGATDGYIAEESRTGTKTGTPLIETPQSVSVVTRRQMDDQKAQSVSQALRYTAGVAPETRPGRYDFPNIRGFGTPGGADANFIGLMDGLRLPRGVYYIAPSVDPYMLERVEILRGPSSILYGSVNPGGVVNLWSKRPTAEPLREIDLEYGTYDRLQAGLDLGGPLTEDGSLLYRLTALGRDSGTQLAGTQDQRISVAPAVTWRPSEDTSLTILGSYQHDPAAGAFNYLPALGTVDRASWGRFPTSFFDGDTGFDRSERTQYAVGYELEHKAGDVLTLRQNFRYMHADYDYRSVFQTGYDGPNSLARATVATRESFDGIALDNQALLRFSTGEVEHTALFGIDYRHNDASALLGMGSAPSLDILHPDHRQDIAMPAYTSDTRQTLDQVGFYAQEQMKWGGLSLLLGVRADWAETDTDSRALPAGALTSSHQADSAVTWRAGLVYEFDNGIAPYLSYSTSFEPVNGTDFFGQPFKASRAEQYEVGVKYQPDWMIGFFTVALFDITQTNVKTADPDPLHPYASIQTGEVRSRGVELEAHARVTDNLSLLGSVTVLDIVNTESTDYKDKRPYGVPDRLASLWADYSLTEGVLDGLSFGAGVRYIGSSYGNAGNTLKVPDVTLFDLGLRYDLGMLRPELEGTQVSVNVSNLFDRRFVASCWDDNSCFYGTRRTITAGLKLRW</sequence>
<comment type="caution">
    <text evidence="17">The sequence shown here is derived from an EMBL/GenBank/DDBJ whole genome shotgun (WGS) entry which is preliminary data.</text>
</comment>
<keyword evidence="11 14" id="KW-0472">Membrane</keyword>
<dbReference type="Pfam" id="PF07660">
    <property type="entry name" value="STN"/>
    <property type="match status" value="1"/>
</dbReference>
<keyword evidence="4 14" id="KW-1134">Transmembrane beta strand</keyword>
<dbReference type="Gene3D" id="3.55.50.30">
    <property type="match status" value="1"/>
</dbReference>
<dbReference type="GO" id="GO:0015891">
    <property type="term" value="P:siderophore transport"/>
    <property type="evidence" value="ECO:0007669"/>
    <property type="project" value="InterPro"/>
</dbReference>
<dbReference type="InterPro" id="IPR037066">
    <property type="entry name" value="Plug_dom_sf"/>
</dbReference>
<dbReference type="OrthoDB" id="9760333at2"/>
<dbReference type="SMART" id="SM00965">
    <property type="entry name" value="STN"/>
    <property type="match status" value="1"/>
</dbReference>
<evidence type="ECO:0000256" key="5">
    <source>
        <dbReference type="ARBA" id="ARBA00022496"/>
    </source>
</evidence>
<dbReference type="InterPro" id="IPR036942">
    <property type="entry name" value="Beta-barrel_TonB_sf"/>
</dbReference>
<dbReference type="PROSITE" id="PS52016">
    <property type="entry name" value="TONB_DEPENDENT_REC_3"/>
    <property type="match status" value="1"/>
</dbReference>
<evidence type="ECO:0000256" key="1">
    <source>
        <dbReference type="ARBA" id="ARBA00004571"/>
    </source>
</evidence>
<keyword evidence="6 14" id="KW-0812">Transmembrane</keyword>
<keyword evidence="9" id="KW-0406">Ion transport</keyword>
<dbReference type="Gene3D" id="2.170.130.10">
    <property type="entry name" value="TonB-dependent receptor, plug domain"/>
    <property type="match status" value="1"/>
</dbReference>
<dbReference type="RefSeq" id="WP_034844583.1">
    <property type="nucleotide sequence ID" value="NZ_JANX01000394.1"/>
</dbReference>
<dbReference type="SUPFAM" id="SSF56935">
    <property type="entry name" value="Porins"/>
    <property type="match status" value="1"/>
</dbReference>
<gene>
    <name evidence="17" type="ORF">P409_23945</name>
</gene>
<dbReference type="GO" id="GO:0015344">
    <property type="term" value="F:siderophore uptake transmembrane transporter activity"/>
    <property type="evidence" value="ECO:0007669"/>
    <property type="project" value="TreeGrafter"/>
</dbReference>
<keyword evidence="10 15" id="KW-0798">TonB box</keyword>
<dbReference type="Gene3D" id="2.40.170.20">
    <property type="entry name" value="TonB-dependent receptor, beta-barrel domain"/>
    <property type="match status" value="1"/>
</dbReference>
<evidence type="ECO:0000256" key="7">
    <source>
        <dbReference type="ARBA" id="ARBA00022729"/>
    </source>
</evidence>
<evidence type="ECO:0000256" key="11">
    <source>
        <dbReference type="ARBA" id="ARBA00023136"/>
    </source>
</evidence>
<keyword evidence="5" id="KW-0410">Iron transport</keyword>
<evidence type="ECO:0000256" key="12">
    <source>
        <dbReference type="ARBA" id="ARBA00023170"/>
    </source>
</evidence>
<keyword evidence="3 14" id="KW-0813">Transport</keyword>
<evidence type="ECO:0000256" key="15">
    <source>
        <dbReference type="RuleBase" id="RU003357"/>
    </source>
</evidence>
<dbReference type="PANTHER" id="PTHR32552:SF68">
    <property type="entry name" value="FERRICHROME OUTER MEMBRANE TRANSPORTER_PHAGE RECEPTOR"/>
    <property type="match status" value="1"/>
</dbReference>
<comment type="similarity">
    <text evidence="2 14 15">Belongs to the TonB-dependent receptor family.</text>
</comment>
<evidence type="ECO:0000256" key="3">
    <source>
        <dbReference type="ARBA" id="ARBA00022448"/>
    </source>
</evidence>
<dbReference type="NCBIfam" id="TIGR01783">
    <property type="entry name" value="TonB-siderophor"/>
    <property type="match status" value="1"/>
</dbReference>
<evidence type="ECO:0000256" key="8">
    <source>
        <dbReference type="ARBA" id="ARBA00023004"/>
    </source>
</evidence>
<dbReference type="InterPro" id="IPR039426">
    <property type="entry name" value="TonB-dep_rcpt-like"/>
</dbReference>
<keyword evidence="7" id="KW-0732">Signal</keyword>
<dbReference type="AlphaFoldDB" id="A0A0A0D295"/>
<dbReference type="EMBL" id="JANX01000394">
    <property type="protein sequence ID" value="KGM31998.1"/>
    <property type="molecule type" value="Genomic_DNA"/>
</dbReference>
<evidence type="ECO:0000313" key="17">
    <source>
        <dbReference type="EMBL" id="KGM31998.1"/>
    </source>
</evidence>
<evidence type="ECO:0000256" key="14">
    <source>
        <dbReference type="PROSITE-ProRule" id="PRU01360"/>
    </source>
</evidence>
<keyword evidence="13 14" id="KW-0998">Cell outer membrane</keyword>
<dbReference type="GO" id="GO:0009279">
    <property type="term" value="C:cell outer membrane"/>
    <property type="evidence" value="ECO:0007669"/>
    <property type="project" value="UniProtKB-SubCell"/>
</dbReference>
<keyword evidence="8" id="KW-0408">Iron</keyword>
<dbReference type="Pfam" id="PF00593">
    <property type="entry name" value="TonB_dep_Rec_b-barrel"/>
    <property type="match status" value="1"/>
</dbReference>
<dbReference type="GO" id="GO:0038023">
    <property type="term" value="F:signaling receptor activity"/>
    <property type="evidence" value="ECO:0007669"/>
    <property type="project" value="InterPro"/>
</dbReference>
<dbReference type="Proteomes" id="UP000029995">
    <property type="component" value="Unassembled WGS sequence"/>
</dbReference>
<comment type="subcellular location">
    <subcellularLocation>
        <location evidence="1 14">Cell outer membrane</location>
        <topology evidence="1 14">Multi-pass membrane protein</topology>
    </subcellularLocation>
</comment>
<dbReference type="InterPro" id="IPR012910">
    <property type="entry name" value="Plug_dom"/>
</dbReference>
<evidence type="ECO:0000259" key="16">
    <source>
        <dbReference type="SMART" id="SM00965"/>
    </source>
</evidence>
<dbReference type="FunFam" id="2.40.170.20:FF:000005">
    <property type="entry name" value="TonB-dependent siderophore receptor"/>
    <property type="match status" value="1"/>
</dbReference>
<dbReference type="PANTHER" id="PTHR32552">
    <property type="entry name" value="FERRICHROME IRON RECEPTOR-RELATED"/>
    <property type="match status" value="1"/>
</dbReference>
<feature type="domain" description="Secretin/TonB short N-terminal" evidence="16">
    <location>
        <begin position="28"/>
        <end position="79"/>
    </location>
</feature>
<name>A0A0A0D295_9PROT</name>
<dbReference type="FunFam" id="2.170.130.10:FF:000001">
    <property type="entry name" value="Catecholate siderophore TonB-dependent receptor"/>
    <property type="match status" value="1"/>
</dbReference>
<evidence type="ECO:0000256" key="2">
    <source>
        <dbReference type="ARBA" id="ARBA00009810"/>
    </source>
</evidence>
<accession>A0A0A0D295</accession>